<keyword evidence="4" id="KW-0547">Nucleotide-binding</keyword>
<dbReference type="PIRSF" id="PIRSF003092">
    <property type="entry name" value="MinD"/>
    <property type="match status" value="1"/>
</dbReference>
<dbReference type="AlphaFoldDB" id="A0A4R6PXM3"/>
<dbReference type="GO" id="GO:0000917">
    <property type="term" value="P:division septum assembly"/>
    <property type="evidence" value="ECO:0007669"/>
    <property type="project" value="UniProtKB-KW"/>
</dbReference>
<evidence type="ECO:0000256" key="6">
    <source>
        <dbReference type="ARBA" id="ARBA00023210"/>
    </source>
</evidence>
<dbReference type="GO" id="GO:0005524">
    <property type="term" value="F:ATP binding"/>
    <property type="evidence" value="ECO:0007669"/>
    <property type="project" value="UniProtKB-KW"/>
</dbReference>
<proteinExistence type="inferred from homology"/>
<name>A0A4R6PXM3_9FIRM</name>
<protein>
    <recommendedName>
        <fullName evidence="2">Septum site-determining protein MinD</fullName>
    </recommendedName>
    <alternativeName>
        <fullName evidence="9">Cell division inhibitor MinD</fullName>
    </alternativeName>
</protein>
<dbReference type="InterPro" id="IPR027417">
    <property type="entry name" value="P-loop_NTPase"/>
</dbReference>
<comment type="caution">
    <text evidence="11">The sequence shown here is derived from an EMBL/GenBank/DDBJ whole genome shotgun (WGS) entry which is preliminary data.</text>
</comment>
<comment type="similarity">
    <text evidence="1">Belongs to the ParA family. MinD subfamily.</text>
</comment>
<evidence type="ECO:0000259" key="10">
    <source>
        <dbReference type="Pfam" id="PF13614"/>
    </source>
</evidence>
<evidence type="ECO:0000256" key="5">
    <source>
        <dbReference type="ARBA" id="ARBA00022840"/>
    </source>
</evidence>
<evidence type="ECO:0000256" key="1">
    <source>
        <dbReference type="ARBA" id="ARBA00010257"/>
    </source>
</evidence>
<dbReference type="InterPro" id="IPR010223">
    <property type="entry name" value="MinD"/>
</dbReference>
<sequence>MGKVYVIASGKGGTGKTMVAANLGATLAQQGNSVVIVDMDLGLRNLDLYFGLESHVVYDVYDVMTGVCHIKQALIKDRRFENLHIIGASPERDKGDLTPLHARVLCEKLRDQFDYMIIDAPSGIDDGLVVAAAGADAAIIVTTPEYAALRDADIVDRQLQKLGISERYIILNKVIAELMSAGYIPRLREISTLVRPELIGVIQNDENINISTNLGIPIVLKTGTYIQANFQHIVSRLQAAEAEADAAADADAEVEVGAATAAGAASDAEVGAE</sequence>
<evidence type="ECO:0000256" key="8">
    <source>
        <dbReference type="ARBA" id="ARBA00025436"/>
    </source>
</evidence>
<dbReference type="InterPro" id="IPR025501">
    <property type="entry name" value="MinD_FleN"/>
</dbReference>
<evidence type="ECO:0000256" key="2">
    <source>
        <dbReference type="ARBA" id="ARBA00016887"/>
    </source>
</evidence>
<dbReference type="NCBIfam" id="TIGR01968">
    <property type="entry name" value="minD_bact"/>
    <property type="match status" value="1"/>
</dbReference>
<accession>A0A4R6PXM3</accession>
<dbReference type="PANTHER" id="PTHR43384">
    <property type="entry name" value="SEPTUM SITE-DETERMINING PROTEIN MIND HOMOLOG, CHLOROPLASTIC-RELATED"/>
    <property type="match status" value="1"/>
</dbReference>
<comment type="function">
    <text evidence="8">ATPase required for the correct placement of the division site. Cell division inhibitors MinC and MinD act in concert to form an inhibitor capable of blocking formation of the polar Z ring septums. Rapidly oscillates between the poles of the cell to destabilize FtsZ filaments that have formed before they mature into polar Z rings.</text>
</comment>
<dbReference type="PANTHER" id="PTHR43384:SF6">
    <property type="entry name" value="SEPTUM SITE-DETERMINING PROTEIN MIND HOMOLOG, CHLOROPLASTIC"/>
    <property type="match status" value="1"/>
</dbReference>
<dbReference type="InterPro" id="IPR025669">
    <property type="entry name" value="AAA_dom"/>
</dbReference>
<dbReference type="OrthoDB" id="9773088at2"/>
<evidence type="ECO:0000256" key="9">
    <source>
        <dbReference type="ARBA" id="ARBA00032845"/>
    </source>
</evidence>
<keyword evidence="12" id="KW-1185">Reference proteome</keyword>
<feature type="domain" description="AAA" evidence="10">
    <location>
        <begin position="3"/>
        <end position="151"/>
    </location>
</feature>
<dbReference type="GO" id="GO:0009898">
    <property type="term" value="C:cytoplasmic side of plasma membrane"/>
    <property type="evidence" value="ECO:0007669"/>
    <property type="project" value="TreeGrafter"/>
</dbReference>
<dbReference type="EMBL" id="SNXO01000034">
    <property type="protein sequence ID" value="TDP51046.1"/>
    <property type="molecule type" value="Genomic_DNA"/>
</dbReference>
<keyword evidence="6" id="KW-0717">Septation</keyword>
<organism evidence="11 12">
    <name type="scientific">Aminicella lysinilytica</name>
    <dbReference type="NCBI Taxonomy" id="433323"/>
    <lineage>
        <taxon>Bacteria</taxon>
        <taxon>Bacillati</taxon>
        <taxon>Bacillota</taxon>
        <taxon>Clostridia</taxon>
        <taxon>Peptostreptococcales</taxon>
        <taxon>Anaerovoracaceae</taxon>
        <taxon>Aminicella</taxon>
    </lineage>
</organism>
<dbReference type="GO" id="GO:0051782">
    <property type="term" value="P:negative regulation of cell division"/>
    <property type="evidence" value="ECO:0007669"/>
    <property type="project" value="TreeGrafter"/>
</dbReference>
<gene>
    <name evidence="11" type="ORF">EV211_1349</name>
</gene>
<keyword evidence="3" id="KW-0132">Cell division</keyword>
<evidence type="ECO:0000313" key="12">
    <source>
        <dbReference type="Proteomes" id="UP000295500"/>
    </source>
</evidence>
<reference evidence="11 12" key="1">
    <citation type="submission" date="2019-03" db="EMBL/GenBank/DDBJ databases">
        <title>Genomic Encyclopedia of Type Strains, Phase IV (KMG-IV): sequencing the most valuable type-strain genomes for metagenomic binning, comparative biology and taxonomic classification.</title>
        <authorList>
            <person name="Goeker M."/>
        </authorList>
    </citation>
    <scope>NUCLEOTIDE SEQUENCE [LARGE SCALE GENOMIC DNA]</scope>
    <source>
        <strain evidence="11 12">DSM 28287</strain>
    </source>
</reference>
<keyword evidence="5" id="KW-0067">ATP-binding</keyword>
<dbReference type="Gene3D" id="3.40.50.300">
    <property type="entry name" value="P-loop containing nucleotide triphosphate hydrolases"/>
    <property type="match status" value="1"/>
</dbReference>
<evidence type="ECO:0000256" key="7">
    <source>
        <dbReference type="ARBA" id="ARBA00023306"/>
    </source>
</evidence>
<dbReference type="GO" id="GO:0016887">
    <property type="term" value="F:ATP hydrolysis activity"/>
    <property type="evidence" value="ECO:0007669"/>
    <property type="project" value="InterPro"/>
</dbReference>
<dbReference type="Proteomes" id="UP000295500">
    <property type="component" value="Unassembled WGS sequence"/>
</dbReference>
<keyword evidence="7" id="KW-0131">Cell cycle</keyword>
<dbReference type="InterPro" id="IPR050625">
    <property type="entry name" value="ParA/MinD_ATPase"/>
</dbReference>
<dbReference type="RefSeq" id="WP_133529022.1">
    <property type="nucleotide sequence ID" value="NZ_SNXO01000034.1"/>
</dbReference>
<evidence type="ECO:0000313" key="11">
    <source>
        <dbReference type="EMBL" id="TDP51046.1"/>
    </source>
</evidence>
<evidence type="ECO:0000256" key="3">
    <source>
        <dbReference type="ARBA" id="ARBA00022618"/>
    </source>
</evidence>
<dbReference type="Pfam" id="PF13614">
    <property type="entry name" value="AAA_31"/>
    <property type="match status" value="1"/>
</dbReference>
<dbReference type="SUPFAM" id="SSF52540">
    <property type="entry name" value="P-loop containing nucleoside triphosphate hydrolases"/>
    <property type="match status" value="1"/>
</dbReference>
<evidence type="ECO:0000256" key="4">
    <source>
        <dbReference type="ARBA" id="ARBA00022741"/>
    </source>
</evidence>
<dbReference type="GO" id="GO:0005829">
    <property type="term" value="C:cytosol"/>
    <property type="evidence" value="ECO:0007669"/>
    <property type="project" value="TreeGrafter"/>
</dbReference>